<gene>
    <name evidence="2" type="ORF">FPZ08_01470</name>
</gene>
<feature type="signal peptide" evidence="1">
    <location>
        <begin position="1"/>
        <end position="25"/>
    </location>
</feature>
<keyword evidence="1" id="KW-0732">Signal</keyword>
<dbReference type="Proteomes" id="UP000315364">
    <property type="component" value="Chromosome"/>
</dbReference>
<protein>
    <submittedName>
        <fullName evidence="2">Uncharacterized protein</fullName>
    </submittedName>
</protein>
<evidence type="ECO:0000313" key="2">
    <source>
        <dbReference type="EMBL" id="QDZ09530.1"/>
    </source>
</evidence>
<dbReference type="EMBL" id="CP042304">
    <property type="protein sequence ID" value="QDZ09530.1"/>
    <property type="molecule type" value="Genomic_DNA"/>
</dbReference>
<dbReference type="RefSeq" id="WP_146288341.1">
    <property type="nucleotide sequence ID" value="NZ_CP042304.1"/>
</dbReference>
<dbReference type="AlphaFoldDB" id="A0A5B8LQM0"/>
<keyword evidence="3" id="KW-1185">Reference proteome</keyword>
<proteinExistence type="predicted"/>
<dbReference type="OrthoDB" id="7907305at2"/>
<name>A0A5B8LQM0_9HYPH</name>
<evidence type="ECO:0000313" key="3">
    <source>
        <dbReference type="Proteomes" id="UP000315364"/>
    </source>
</evidence>
<sequence length="102" mass="10827">MSYDRTATFTAVRAALMASYSGALATTRLSPLEALECMAAALGSLYREVADAHIDPQGCHCGWQPHAVLDMVALEQAMAANGARDEDEDMFDLRSIAPAGHG</sequence>
<dbReference type="KEGG" id="dea:FPZ08_01470"/>
<accession>A0A5B8LQM0</accession>
<organism evidence="2 3">
    <name type="scientific">Devosia ginsengisoli</name>
    <dbReference type="NCBI Taxonomy" id="400770"/>
    <lineage>
        <taxon>Bacteria</taxon>
        <taxon>Pseudomonadati</taxon>
        <taxon>Pseudomonadota</taxon>
        <taxon>Alphaproteobacteria</taxon>
        <taxon>Hyphomicrobiales</taxon>
        <taxon>Devosiaceae</taxon>
        <taxon>Devosia</taxon>
    </lineage>
</organism>
<reference evidence="2 3" key="1">
    <citation type="submission" date="2019-07" db="EMBL/GenBank/DDBJ databases">
        <title>Full genome sequence of Devosia sp. Gsoil 520.</title>
        <authorList>
            <person name="Im W.-T."/>
        </authorList>
    </citation>
    <scope>NUCLEOTIDE SEQUENCE [LARGE SCALE GENOMIC DNA]</scope>
    <source>
        <strain evidence="2 3">Gsoil 520</strain>
    </source>
</reference>
<evidence type="ECO:0000256" key="1">
    <source>
        <dbReference type="SAM" id="SignalP"/>
    </source>
</evidence>
<feature type="chain" id="PRO_5022706134" evidence="1">
    <location>
        <begin position="26"/>
        <end position="102"/>
    </location>
</feature>